<reference evidence="4 6" key="1">
    <citation type="submission" date="2020-01" db="EMBL/GenBank/DDBJ databases">
        <authorList>
            <consortium name="DOE Joint Genome Institute"/>
            <person name="Haridas S."/>
            <person name="Albert R."/>
            <person name="Binder M."/>
            <person name="Bloem J."/>
            <person name="Labutti K."/>
            <person name="Salamov A."/>
            <person name="Andreopoulos B."/>
            <person name="Baker S.E."/>
            <person name="Barry K."/>
            <person name="Bills G."/>
            <person name="Bluhm B.H."/>
            <person name="Cannon C."/>
            <person name="Castanera R."/>
            <person name="Culley D.E."/>
            <person name="Daum C."/>
            <person name="Ezra D."/>
            <person name="Gonzalez J.B."/>
            <person name="Henrissat B."/>
            <person name="Kuo A."/>
            <person name="Liang C."/>
            <person name="Lipzen A."/>
            <person name="Lutzoni F."/>
            <person name="Magnuson J."/>
            <person name="Mondo S."/>
            <person name="Nolan M."/>
            <person name="Ohm R."/>
            <person name="Pangilinan J."/>
            <person name="Park H.-J."/>
            <person name="Ramirez L."/>
            <person name="Alfaro M."/>
            <person name="Sun H."/>
            <person name="Tritt A."/>
            <person name="Yoshinaga Y."/>
            <person name="Zwiers L.-H."/>
            <person name="Turgeon B.G."/>
            <person name="Goodwin S.B."/>
            <person name="Spatafora J.W."/>
            <person name="Crous P.W."/>
            <person name="Grigoriev I.V."/>
        </authorList>
    </citation>
    <scope>NUCLEOTIDE SEQUENCE</scope>
    <source>
        <strain evidence="4 6">CBS 781.70</strain>
    </source>
</reference>
<evidence type="ECO:0000313" key="6">
    <source>
        <dbReference type="RefSeq" id="XP_033537569.1"/>
    </source>
</evidence>
<evidence type="ECO:0000313" key="5">
    <source>
        <dbReference type="Proteomes" id="UP000504638"/>
    </source>
</evidence>
<dbReference type="EMBL" id="ML975151">
    <property type="protein sequence ID" value="KAF1815938.1"/>
    <property type="molecule type" value="Genomic_DNA"/>
</dbReference>
<gene>
    <name evidence="4 6" type="ORF">P152DRAFT_202628</name>
</gene>
<dbReference type="GeneID" id="54414921"/>
<reference evidence="6" key="3">
    <citation type="submission" date="2025-04" db="UniProtKB">
        <authorList>
            <consortium name="RefSeq"/>
        </authorList>
    </citation>
    <scope>IDENTIFICATION</scope>
    <source>
        <strain evidence="6">CBS 781.70</strain>
    </source>
</reference>
<evidence type="ECO:0000256" key="1">
    <source>
        <dbReference type="ARBA" id="ARBA00004685"/>
    </source>
</evidence>
<dbReference type="GO" id="GO:0016491">
    <property type="term" value="F:oxidoreductase activity"/>
    <property type="evidence" value="ECO:0007669"/>
    <property type="project" value="UniProtKB-KW"/>
</dbReference>
<dbReference type="GO" id="GO:0043386">
    <property type="term" value="P:mycotoxin biosynthetic process"/>
    <property type="evidence" value="ECO:0007669"/>
    <property type="project" value="InterPro"/>
</dbReference>
<keyword evidence="5" id="KW-1185">Reference proteome</keyword>
<evidence type="ECO:0008006" key="7">
    <source>
        <dbReference type="Google" id="ProtNLM"/>
    </source>
</evidence>
<dbReference type="PANTHER" id="PTHR33365:SF11">
    <property type="entry name" value="TAT PATHWAY SIGNAL SEQUENCE"/>
    <property type="match status" value="1"/>
</dbReference>
<comment type="similarity">
    <text evidence="3">Belongs to the ustYa family.</text>
</comment>
<reference evidence="6" key="2">
    <citation type="submission" date="2020-04" db="EMBL/GenBank/DDBJ databases">
        <authorList>
            <consortium name="NCBI Genome Project"/>
        </authorList>
    </citation>
    <scope>NUCLEOTIDE SEQUENCE</scope>
    <source>
        <strain evidence="6">CBS 781.70</strain>
    </source>
</reference>
<dbReference type="OrthoDB" id="3687641at2759"/>
<sequence length="201" mass="22296">MAKNQLLTSHTKLLDVGEPSLEFLSSFVFPLPLGSSLQSGVTLVQNTMASISAPSGSITTVMKYNRTFSDPPSEDTSQAWNGIYPKGVGFVQHPTLAPEPSGLSVFHQLHCLDALRIAYYTALQGHPSHPTSHADHNEHDDPHHVRHCFDYIRQSLMCHADTNLEPVDPKLGGTTGWGSPKTCRDYHSVKQWAKHWMARKE</sequence>
<dbReference type="RefSeq" id="XP_033537569.1">
    <property type="nucleotide sequence ID" value="XM_033674351.1"/>
</dbReference>
<dbReference type="PANTHER" id="PTHR33365">
    <property type="entry name" value="YALI0B05434P"/>
    <property type="match status" value="1"/>
</dbReference>
<keyword evidence="2" id="KW-0560">Oxidoreductase</keyword>
<evidence type="ECO:0000313" key="4">
    <source>
        <dbReference type="EMBL" id="KAF1815938.1"/>
    </source>
</evidence>
<evidence type="ECO:0000256" key="3">
    <source>
        <dbReference type="ARBA" id="ARBA00035112"/>
    </source>
</evidence>
<dbReference type="Proteomes" id="UP000504638">
    <property type="component" value="Unplaced"/>
</dbReference>
<dbReference type="Pfam" id="PF11807">
    <property type="entry name" value="UstYa"/>
    <property type="match status" value="1"/>
</dbReference>
<dbReference type="InterPro" id="IPR021765">
    <property type="entry name" value="UstYa-like"/>
</dbReference>
<organism evidence="4">
    <name type="scientific">Eremomyces bilateralis CBS 781.70</name>
    <dbReference type="NCBI Taxonomy" id="1392243"/>
    <lineage>
        <taxon>Eukaryota</taxon>
        <taxon>Fungi</taxon>
        <taxon>Dikarya</taxon>
        <taxon>Ascomycota</taxon>
        <taxon>Pezizomycotina</taxon>
        <taxon>Dothideomycetes</taxon>
        <taxon>Dothideomycetes incertae sedis</taxon>
        <taxon>Eremomycetales</taxon>
        <taxon>Eremomycetaceae</taxon>
        <taxon>Eremomyces</taxon>
    </lineage>
</organism>
<protein>
    <recommendedName>
        <fullName evidence="7">Tat pathway signal sequence</fullName>
    </recommendedName>
</protein>
<accession>A0A6G1GCX4</accession>
<dbReference type="AlphaFoldDB" id="A0A6G1GCX4"/>
<proteinExistence type="inferred from homology"/>
<name>A0A6G1GCX4_9PEZI</name>
<evidence type="ECO:0000256" key="2">
    <source>
        <dbReference type="ARBA" id="ARBA00023002"/>
    </source>
</evidence>
<comment type="pathway">
    <text evidence="1">Mycotoxin biosynthesis.</text>
</comment>